<keyword evidence="1" id="KW-0472">Membrane</keyword>
<dbReference type="EMBL" id="JAKUDL010000003">
    <property type="protein sequence ID" value="MCH4294776.1"/>
    <property type="molecule type" value="Genomic_DNA"/>
</dbReference>
<dbReference type="AlphaFoldDB" id="A0AAJ1BHE9"/>
<sequence>MILTLSTLMTLLLVTAVVALIIARSKGKPIPLAVIPVIGLMALMVGSATYFVHRASDQQDYRELLWQPLAVDKIPMLVQGGYTVFVDLHSDWCMACQTNRVGVLHRPEVVSTLLSGKVVLMQANWSQEAERIAPYYGNVAAPGAPFNKVYGPSLPKGRILPGELSEKDVITAIHAAKGHG</sequence>
<dbReference type="GO" id="GO:0045454">
    <property type="term" value="P:cell redox homeostasis"/>
    <property type="evidence" value="ECO:0007669"/>
    <property type="project" value="TreeGrafter"/>
</dbReference>
<gene>
    <name evidence="2" type="ORF">MJ923_10730</name>
</gene>
<protein>
    <submittedName>
        <fullName evidence="2">Thioredoxin family protein</fullName>
    </submittedName>
</protein>
<dbReference type="GO" id="GO:0015035">
    <property type="term" value="F:protein-disulfide reductase activity"/>
    <property type="evidence" value="ECO:0007669"/>
    <property type="project" value="TreeGrafter"/>
</dbReference>
<organism evidence="2 3">
    <name type="scientific">Shewanella zhuhaiensis</name>
    <dbReference type="NCBI Taxonomy" id="2919576"/>
    <lineage>
        <taxon>Bacteria</taxon>
        <taxon>Pseudomonadati</taxon>
        <taxon>Pseudomonadota</taxon>
        <taxon>Gammaproteobacteria</taxon>
        <taxon>Alteromonadales</taxon>
        <taxon>Shewanellaceae</taxon>
        <taxon>Shewanella</taxon>
    </lineage>
</organism>
<dbReference type="SUPFAM" id="SSF52833">
    <property type="entry name" value="Thioredoxin-like"/>
    <property type="match status" value="1"/>
</dbReference>
<dbReference type="PANTHER" id="PTHR32234:SF3">
    <property type="entry name" value="SUPPRESSION OF COPPER SENSITIVITY PROTEIN"/>
    <property type="match status" value="1"/>
</dbReference>
<feature type="transmembrane region" description="Helical" evidence="1">
    <location>
        <begin position="29"/>
        <end position="52"/>
    </location>
</feature>
<dbReference type="RefSeq" id="WP_126168020.1">
    <property type="nucleotide sequence ID" value="NZ_JAKUDL010000003.1"/>
</dbReference>
<reference evidence="2 3" key="1">
    <citation type="submission" date="2022-02" db="EMBL/GenBank/DDBJ databases">
        <title>The genome sequence of Shewanella sp. 3B26.</title>
        <authorList>
            <person name="Du J."/>
        </authorList>
    </citation>
    <scope>NUCLEOTIDE SEQUENCE [LARGE SCALE GENOMIC DNA]</scope>
    <source>
        <strain evidence="2 3">3B26</strain>
    </source>
</reference>
<dbReference type="InterPro" id="IPR036249">
    <property type="entry name" value="Thioredoxin-like_sf"/>
</dbReference>
<evidence type="ECO:0000313" key="3">
    <source>
        <dbReference type="Proteomes" id="UP001297581"/>
    </source>
</evidence>
<evidence type="ECO:0000313" key="2">
    <source>
        <dbReference type="EMBL" id="MCH4294776.1"/>
    </source>
</evidence>
<comment type="caution">
    <text evidence="2">The sequence shown here is derived from an EMBL/GenBank/DDBJ whole genome shotgun (WGS) entry which is preliminary data.</text>
</comment>
<evidence type="ECO:0000256" key="1">
    <source>
        <dbReference type="SAM" id="Phobius"/>
    </source>
</evidence>
<dbReference type="Proteomes" id="UP001297581">
    <property type="component" value="Unassembled WGS sequence"/>
</dbReference>
<proteinExistence type="predicted"/>
<dbReference type="Pfam" id="PF13899">
    <property type="entry name" value="Thioredoxin_7"/>
    <property type="match status" value="1"/>
</dbReference>
<keyword evidence="1" id="KW-1133">Transmembrane helix</keyword>
<dbReference type="InterPro" id="IPR035671">
    <property type="entry name" value="DsbD_gamma"/>
</dbReference>
<accession>A0AAJ1BHE9</accession>
<dbReference type="PANTHER" id="PTHR32234">
    <property type="entry name" value="THIOL:DISULFIDE INTERCHANGE PROTEIN DSBD"/>
    <property type="match status" value="1"/>
</dbReference>
<keyword evidence="3" id="KW-1185">Reference proteome</keyword>
<dbReference type="CDD" id="cd02953">
    <property type="entry name" value="DsbDgamma"/>
    <property type="match status" value="1"/>
</dbReference>
<keyword evidence="1" id="KW-0812">Transmembrane</keyword>
<name>A0AAJ1BHE9_9GAMM</name>